<comment type="similarity">
    <text evidence="1 5 6">Belongs to the bacterial ribosomal protein bL35 family.</text>
</comment>
<reference evidence="8" key="1">
    <citation type="submission" date="2019-10" db="EMBL/GenBank/DDBJ databases">
        <title>Borrelia maritima sp. nov., a novel species of the Borrelia burgdorferi sensu lato complex, occupies a basal position to North American species.</title>
        <authorList>
            <person name="Margos G."/>
            <person name="Fedorova N."/>
            <person name="Becker N.S."/>
            <person name="Kleinjan J.E."/>
            <person name="Marosevic D."/>
            <person name="Krebs S."/>
            <person name="Hui L."/>
            <person name="Fingerle V."/>
            <person name="Lane R.S."/>
        </authorList>
    </citation>
    <scope>NUCLEOTIDE SEQUENCE [LARGE SCALE GENOMIC DNA]</scope>
    <source>
        <strain evidence="8">CA690</strain>
    </source>
</reference>
<evidence type="ECO:0000256" key="6">
    <source>
        <dbReference type="RuleBase" id="RU000568"/>
    </source>
</evidence>
<dbReference type="PANTHER" id="PTHR33343:SF1">
    <property type="entry name" value="LARGE RIBOSOMAL SUBUNIT PROTEIN BL35M"/>
    <property type="match status" value="1"/>
</dbReference>
<keyword evidence="3 5" id="KW-0687">Ribonucleoprotein</keyword>
<dbReference type="PRINTS" id="PR00064">
    <property type="entry name" value="RIBOSOMALL35"/>
</dbReference>
<evidence type="ECO:0000256" key="1">
    <source>
        <dbReference type="ARBA" id="ARBA00006598"/>
    </source>
</evidence>
<evidence type="ECO:0000256" key="5">
    <source>
        <dbReference type="HAMAP-Rule" id="MF_00514"/>
    </source>
</evidence>
<accession>A0A5J6WDV6</accession>
<organism evidence="7 8">
    <name type="scientific">Borrelia maritima</name>
    <dbReference type="NCBI Taxonomy" id="2761123"/>
    <lineage>
        <taxon>Bacteria</taxon>
        <taxon>Pseudomonadati</taxon>
        <taxon>Spirochaetota</taxon>
        <taxon>Spirochaetia</taxon>
        <taxon>Spirochaetales</taxon>
        <taxon>Borreliaceae</taxon>
        <taxon>Borrelia</taxon>
    </lineage>
</organism>
<dbReference type="GO" id="GO:0003735">
    <property type="term" value="F:structural constituent of ribosome"/>
    <property type="evidence" value="ECO:0007669"/>
    <property type="project" value="InterPro"/>
</dbReference>
<keyword evidence="2 5" id="KW-0689">Ribosomal protein</keyword>
<gene>
    <name evidence="5 7" type="primary">rpmI</name>
    <name evidence="7" type="ORF">DB723_00915</name>
</gene>
<evidence type="ECO:0000256" key="2">
    <source>
        <dbReference type="ARBA" id="ARBA00022980"/>
    </source>
</evidence>
<dbReference type="PROSITE" id="PS00936">
    <property type="entry name" value="RIBOSOMAL_L35"/>
    <property type="match status" value="1"/>
</dbReference>
<dbReference type="FunFam" id="4.10.410.60:FF:000001">
    <property type="entry name" value="50S ribosomal protein L35"/>
    <property type="match status" value="1"/>
</dbReference>
<evidence type="ECO:0000256" key="4">
    <source>
        <dbReference type="ARBA" id="ARBA00071664"/>
    </source>
</evidence>
<dbReference type="GO" id="GO:0022625">
    <property type="term" value="C:cytosolic large ribosomal subunit"/>
    <property type="evidence" value="ECO:0007669"/>
    <property type="project" value="TreeGrafter"/>
</dbReference>
<dbReference type="NCBIfam" id="TIGR00001">
    <property type="entry name" value="rpmI_bact"/>
    <property type="match status" value="1"/>
</dbReference>
<dbReference type="RefSeq" id="WP_151551460.1">
    <property type="nucleotide sequence ID" value="NZ_CP044535.1"/>
</dbReference>
<dbReference type="InterPro" id="IPR021137">
    <property type="entry name" value="Ribosomal_bL35-like"/>
</dbReference>
<evidence type="ECO:0000313" key="7">
    <source>
        <dbReference type="EMBL" id="QFI14332.1"/>
    </source>
</evidence>
<dbReference type="InterPro" id="IPR037229">
    <property type="entry name" value="Ribosomal_bL35_sf"/>
</dbReference>
<dbReference type="AlphaFoldDB" id="A0A5J6WDV6"/>
<sequence length="67" mass="7930">MASNKMKTRKSAKKRYSFTVNGKVKYKKQNLRHILTKKSSKRKRNLRKLGNLSCFEVKRIKTLLPYG</sequence>
<dbReference type="GO" id="GO:0006412">
    <property type="term" value="P:translation"/>
    <property type="evidence" value="ECO:0007669"/>
    <property type="project" value="UniProtKB-UniRule"/>
</dbReference>
<dbReference type="HAMAP" id="MF_00514">
    <property type="entry name" value="Ribosomal_bL35"/>
    <property type="match status" value="1"/>
</dbReference>
<dbReference type="OrthoDB" id="47476at2"/>
<dbReference type="EMBL" id="CP044535">
    <property type="protein sequence ID" value="QFI14332.1"/>
    <property type="molecule type" value="Genomic_DNA"/>
</dbReference>
<dbReference type="InterPro" id="IPR018265">
    <property type="entry name" value="Ribosomal_bL35_CS"/>
</dbReference>
<evidence type="ECO:0000256" key="3">
    <source>
        <dbReference type="ARBA" id="ARBA00023274"/>
    </source>
</evidence>
<name>A0A5J6WDV6_9SPIR</name>
<dbReference type="KEGG" id="bmat:DB723_00915"/>
<dbReference type="Proteomes" id="UP000326393">
    <property type="component" value="Chromosome"/>
</dbReference>
<dbReference type="PANTHER" id="PTHR33343">
    <property type="entry name" value="54S RIBOSOMAL PROTEIN BL35M"/>
    <property type="match status" value="1"/>
</dbReference>
<protein>
    <recommendedName>
        <fullName evidence="4 5">Large ribosomal subunit protein bL35</fullName>
    </recommendedName>
</protein>
<dbReference type="InterPro" id="IPR001706">
    <property type="entry name" value="Ribosomal_bL35"/>
</dbReference>
<dbReference type="SUPFAM" id="SSF143034">
    <property type="entry name" value="L35p-like"/>
    <property type="match status" value="1"/>
</dbReference>
<proteinExistence type="inferred from homology"/>
<reference evidence="7 8" key="2">
    <citation type="journal article" date="2020" name="Int. J. Syst. Evol. Microbiol.">
        <title>Borrelia maritima sp. nov., a novel species of the Borrelia burgdorferi sensu lato complex, occupying a basal position to North American species.</title>
        <authorList>
            <person name="Margos G."/>
            <person name="Fedorova N."/>
            <person name="Becker N.S."/>
            <person name="Kleinjan J.E."/>
            <person name="Marosevic D."/>
            <person name="Krebs S."/>
            <person name="Hui L."/>
            <person name="Fingerle V."/>
            <person name="Lane R.S."/>
        </authorList>
    </citation>
    <scope>NUCLEOTIDE SEQUENCE [LARGE SCALE GENOMIC DNA]</scope>
    <source>
        <strain evidence="7 8">CA690</strain>
    </source>
</reference>
<dbReference type="Gene3D" id="4.10.410.60">
    <property type="match status" value="1"/>
</dbReference>
<evidence type="ECO:0000313" key="8">
    <source>
        <dbReference type="Proteomes" id="UP000326393"/>
    </source>
</evidence>
<keyword evidence="8" id="KW-1185">Reference proteome</keyword>
<dbReference type="Pfam" id="PF01632">
    <property type="entry name" value="Ribosomal_L35p"/>
    <property type="match status" value="1"/>
</dbReference>